<dbReference type="OrthoDB" id="2757774at2759"/>
<organism evidence="1 2">
    <name type="scientific">Lentinus brumalis</name>
    <dbReference type="NCBI Taxonomy" id="2498619"/>
    <lineage>
        <taxon>Eukaryota</taxon>
        <taxon>Fungi</taxon>
        <taxon>Dikarya</taxon>
        <taxon>Basidiomycota</taxon>
        <taxon>Agaricomycotina</taxon>
        <taxon>Agaricomycetes</taxon>
        <taxon>Polyporales</taxon>
        <taxon>Polyporaceae</taxon>
        <taxon>Lentinus</taxon>
    </lineage>
</organism>
<reference evidence="1 2" key="1">
    <citation type="journal article" date="2018" name="Biotechnol. Biofuels">
        <title>Integrative visual omics of the white-rot fungus Polyporus brumalis exposes the biotechnological potential of its oxidative enzymes for delignifying raw plant biomass.</title>
        <authorList>
            <person name="Miyauchi S."/>
            <person name="Rancon A."/>
            <person name="Drula E."/>
            <person name="Hage H."/>
            <person name="Chaduli D."/>
            <person name="Favel A."/>
            <person name="Grisel S."/>
            <person name="Henrissat B."/>
            <person name="Herpoel-Gimbert I."/>
            <person name="Ruiz-Duenas F.J."/>
            <person name="Chevret D."/>
            <person name="Hainaut M."/>
            <person name="Lin J."/>
            <person name="Wang M."/>
            <person name="Pangilinan J."/>
            <person name="Lipzen A."/>
            <person name="Lesage-Meessen L."/>
            <person name="Navarro D."/>
            <person name="Riley R."/>
            <person name="Grigoriev I.V."/>
            <person name="Zhou S."/>
            <person name="Raouche S."/>
            <person name="Rosso M.N."/>
        </authorList>
    </citation>
    <scope>NUCLEOTIDE SEQUENCE [LARGE SCALE GENOMIC DNA]</scope>
    <source>
        <strain evidence="1 2">BRFM 1820</strain>
    </source>
</reference>
<accession>A0A371CVX2</accession>
<protein>
    <recommendedName>
        <fullName evidence="3">F-box domain-containing protein</fullName>
    </recommendedName>
</protein>
<dbReference type="AlphaFoldDB" id="A0A371CVX2"/>
<dbReference type="EMBL" id="KZ857450">
    <property type="protein sequence ID" value="RDX44434.1"/>
    <property type="molecule type" value="Genomic_DNA"/>
</dbReference>
<proteinExistence type="predicted"/>
<evidence type="ECO:0000313" key="1">
    <source>
        <dbReference type="EMBL" id="RDX44434.1"/>
    </source>
</evidence>
<keyword evidence="2" id="KW-1185">Reference proteome</keyword>
<dbReference type="Proteomes" id="UP000256964">
    <property type="component" value="Unassembled WGS sequence"/>
</dbReference>
<evidence type="ECO:0008006" key="3">
    <source>
        <dbReference type="Google" id="ProtNLM"/>
    </source>
</evidence>
<name>A0A371CVX2_9APHY</name>
<sequence length="456" mass="51079">MGPIIIGHEHSLRLLHRFVSADPTNRYPYVRMLDLSIPCLYACAGEGTSQRIADIIQQSTCLETLFLRYCDFLFSLPDFSKVVAAINALTSLRRIRFNMWNDQVTSIVRHMQSPIRRLEVGDISQVETDDDCIALSRLEPVVGPLAATIEALHLPSVYLHPGSPFQFPRVRSLGIDRSADRPSLDALLRMFPGLSGGSLSIACHVFVDGDPLNEDAEQTLVRSENRDRQVERSWTHLDRLDADPIGLYMLGLRCPVRVLNLRCSPCWTQEPHVVEVLRDTKPCCLRLSAWVSDTRSAFIDSVPPEVAQRMTHLSLNMALLAPSAVSGRSTHQDEFSITALLGRVMHVLKSTRLTHLHVAITTDPAAAKQLWTDFMLEIRVLDLNTWAAQFACALPNLRFIAFTIDPYAAFMYTFARGWRVMRDGAAVPGASSGGPVVELLDYYATRQVLRDEELVL</sequence>
<evidence type="ECO:0000313" key="2">
    <source>
        <dbReference type="Proteomes" id="UP000256964"/>
    </source>
</evidence>
<gene>
    <name evidence="1" type="ORF">OH76DRAFT_1409158</name>
</gene>